<proteinExistence type="predicted"/>
<accession>A0AA36HXY1</accession>
<dbReference type="AlphaFoldDB" id="A0AA36HXY1"/>
<dbReference type="SUPFAM" id="SSF52540">
    <property type="entry name" value="P-loop containing nucleoside triphosphate hydrolases"/>
    <property type="match status" value="2"/>
</dbReference>
<dbReference type="InterPro" id="IPR027417">
    <property type="entry name" value="P-loop_NTPase"/>
</dbReference>
<dbReference type="Proteomes" id="UP001178507">
    <property type="component" value="Unassembled WGS sequence"/>
</dbReference>
<dbReference type="EMBL" id="CAUJNA010000399">
    <property type="protein sequence ID" value="CAJ1376494.1"/>
    <property type="molecule type" value="Genomic_DNA"/>
</dbReference>
<protein>
    <submittedName>
        <fullName evidence="1">Uncharacterized protein</fullName>
    </submittedName>
</protein>
<gene>
    <name evidence="1" type="ORF">EVOR1521_LOCUS5544</name>
</gene>
<evidence type="ECO:0000313" key="1">
    <source>
        <dbReference type="EMBL" id="CAJ1376494.1"/>
    </source>
</evidence>
<sequence length="228" mass="26204">MAAIMESQVEEMRKMLSKFKVANQTPPEDTGVPGHVDVLIFGPSGSGKSSLIRTFYMALHKTQQVPPDFADRIIVKDTQMNEGTLKYVSAVIKPAKLDHRGNIMSSSILCHDTRGQIWMDEREQKQIGFMMDGNVRDDAMVQQRNYRYARLLWEFWKKDTELFPPEIFAKNKGLHTQPHAVLFVFDGSMEEIPDGAEETRFYREIIQMCRTKGYANPQVRVRLEGQAM</sequence>
<comment type="caution">
    <text evidence="1">The sequence shown here is derived from an EMBL/GenBank/DDBJ whole genome shotgun (WGS) entry which is preliminary data.</text>
</comment>
<keyword evidence="2" id="KW-1185">Reference proteome</keyword>
<name>A0AA36HXY1_9DINO</name>
<organism evidence="1 2">
    <name type="scientific">Effrenium voratum</name>
    <dbReference type="NCBI Taxonomy" id="2562239"/>
    <lineage>
        <taxon>Eukaryota</taxon>
        <taxon>Sar</taxon>
        <taxon>Alveolata</taxon>
        <taxon>Dinophyceae</taxon>
        <taxon>Suessiales</taxon>
        <taxon>Symbiodiniaceae</taxon>
        <taxon>Effrenium</taxon>
    </lineage>
</organism>
<reference evidence="1" key="1">
    <citation type="submission" date="2023-08" db="EMBL/GenBank/DDBJ databases">
        <authorList>
            <person name="Chen Y."/>
            <person name="Shah S."/>
            <person name="Dougan E. K."/>
            <person name="Thang M."/>
            <person name="Chan C."/>
        </authorList>
    </citation>
    <scope>NUCLEOTIDE SEQUENCE</scope>
</reference>
<evidence type="ECO:0000313" key="2">
    <source>
        <dbReference type="Proteomes" id="UP001178507"/>
    </source>
</evidence>